<organism evidence="2 3">
    <name type="scientific">Psychroserpens burtonensis</name>
    <dbReference type="NCBI Taxonomy" id="49278"/>
    <lineage>
        <taxon>Bacteria</taxon>
        <taxon>Pseudomonadati</taxon>
        <taxon>Bacteroidota</taxon>
        <taxon>Flavobacteriia</taxon>
        <taxon>Flavobacteriales</taxon>
        <taxon>Flavobacteriaceae</taxon>
        <taxon>Psychroserpens</taxon>
    </lineage>
</organism>
<sequence>MKALTIKNIAQALSFMTIAIFATLISNPVYAQSQNVATAINVDQQLTIKGKVSDDKGPLLGVNIVLKGSKIGVITDENGEFTFPKSLSSGDILVFSYLGFEKQNIIIDAKTTYINLLMSSDLVEMMGAPNADKPYKSKRSN</sequence>
<proteinExistence type="predicted"/>
<dbReference type="EMBL" id="VOSB01000004">
    <property type="protein sequence ID" value="TXE19329.1"/>
    <property type="molecule type" value="Genomic_DNA"/>
</dbReference>
<dbReference type="OrthoDB" id="7432683at2"/>
<evidence type="ECO:0000256" key="1">
    <source>
        <dbReference type="SAM" id="SignalP"/>
    </source>
</evidence>
<dbReference type="InterPro" id="IPR008969">
    <property type="entry name" value="CarboxyPept-like_regulatory"/>
</dbReference>
<name>A0A5C7BCY0_9FLAO</name>
<dbReference type="RefSeq" id="WP_028871435.1">
    <property type="nucleotide sequence ID" value="NZ_VOSB01000004.1"/>
</dbReference>
<evidence type="ECO:0000313" key="2">
    <source>
        <dbReference type="EMBL" id="TXE19329.1"/>
    </source>
</evidence>
<dbReference type="STRING" id="1123037.GCA_000425305_01459"/>
<dbReference type="Proteomes" id="UP000321938">
    <property type="component" value="Unassembled WGS sequence"/>
</dbReference>
<keyword evidence="3" id="KW-1185">Reference proteome</keyword>
<reference evidence="2 3" key="1">
    <citation type="submission" date="2019-08" db="EMBL/GenBank/DDBJ databases">
        <title>Genome of Psychroserpens burtonensis ACAM 167.</title>
        <authorList>
            <person name="Bowman J.P."/>
        </authorList>
    </citation>
    <scope>NUCLEOTIDE SEQUENCE [LARGE SCALE GENOMIC DNA]</scope>
    <source>
        <strain evidence="2 3">ACAM 167</strain>
    </source>
</reference>
<protein>
    <recommendedName>
        <fullName evidence="4">Carboxypeptidase-like regulatory domain-containing protein</fullName>
    </recommendedName>
</protein>
<comment type="caution">
    <text evidence="2">The sequence shown here is derived from an EMBL/GenBank/DDBJ whole genome shotgun (WGS) entry which is preliminary data.</text>
</comment>
<dbReference type="Gene3D" id="2.60.40.1120">
    <property type="entry name" value="Carboxypeptidase-like, regulatory domain"/>
    <property type="match status" value="1"/>
</dbReference>
<feature type="chain" id="PRO_5023032501" description="Carboxypeptidase-like regulatory domain-containing protein" evidence="1">
    <location>
        <begin position="32"/>
        <end position="141"/>
    </location>
</feature>
<gene>
    <name evidence="2" type="ORF">ES692_03335</name>
</gene>
<keyword evidence="1" id="KW-0732">Signal</keyword>
<feature type="signal peptide" evidence="1">
    <location>
        <begin position="1"/>
        <end position="31"/>
    </location>
</feature>
<dbReference type="AlphaFoldDB" id="A0A5C7BCY0"/>
<evidence type="ECO:0000313" key="3">
    <source>
        <dbReference type="Proteomes" id="UP000321938"/>
    </source>
</evidence>
<dbReference type="Pfam" id="PF13715">
    <property type="entry name" value="CarbopepD_reg_2"/>
    <property type="match status" value="1"/>
</dbReference>
<accession>A0A5C7BCY0</accession>
<evidence type="ECO:0008006" key="4">
    <source>
        <dbReference type="Google" id="ProtNLM"/>
    </source>
</evidence>
<dbReference type="SUPFAM" id="SSF49464">
    <property type="entry name" value="Carboxypeptidase regulatory domain-like"/>
    <property type="match status" value="1"/>
</dbReference>